<comment type="caution">
    <text evidence="8">The sequence shown here is derived from an EMBL/GenBank/DDBJ whole genome shotgun (WGS) entry which is preliminary data.</text>
</comment>
<organism evidence="8 9">
    <name type="scientific">Cyclotella atomus</name>
    <dbReference type="NCBI Taxonomy" id="382360"/>
    <lineage>
        <taxon>Eukaryota</taxon>
        <taxon>Sar</taxon>
        <taxon>Stramenopiles</taxon>
        <taxon>Ochrophyta</taxon>
        <taxon>Bacillariophyta</taxon>
        <taxon>Coscinodiscophyceae</taxon>
        <taxon>Thalassiosirophycidae</taxon>
        <taxon>Stephanodiscales</taxon>
        <taxon>Stephanodiscaceae</taxon>
        <taxon>Cyclotella</taxon>
    </lineage>
</organism>
<dbReference type="CDD" id="cd00637">
    <property type="entry name" value="7tm_classA_rhodopsin-like"/>
    <property type="match status" value="1"/>
</dbReference>
<dbReference type="Proteomes" id="UP001530400">
    <property type="component" value="Unassembled WGS sequence"/>
</dbReference>
<feature type="signal peptide" evidence="7">
    <location>
        <begin position="1"/>
        <end position="27"/>
    </location>
</feature>
<feature type="transmembrane region" description="Helical" evidence="6">
    <location>
        <begin position="551"/>
        <end position="572"/>
    </location>
</feature>
<feature type="transmembrane region" description="Helical" evidence="6">
    <location>
        <begin position="752"/>
        <end position="773"/>
    </location>
</feature>
<evidence type="ECO:0000313" key="9">
    <source>
        <dbReference type="Proteomes" id="UP001530400"/>
    </source>
</evidence>
<keyword evidence="3 6" id="KW-1133">Transmembrane helix</keyword>
<evidence type="ECO:0000256" key="4">
    <source>
        <dbReference type="ARBA" id="ARBA00023136"/>
    </source>
</evidence>
<evidence type="ECO:0000256" key="1">
    <source>
        <dbReference type="ARBA" id="ARBA00004141"/>
    </source>
</evidence>
<dbReference type="Gene3D" id="1.20.1070.10">
    <property type="entry name" value="Rhodopsin 7-helix transmembrane proteins"/>
    <property type="match status" value="1"/>
</dbReference>
<feature type="region of interest" description="Disordered" evidence="5">
    <location>
        <begin position="32"/>
        <end position="54"/>
    </location>
</feature>
<gene>
    <name evidence="8" type="ORF">ACHAWO_007822</name>
</gene>
<protein>
    <submittedName>
        <fullName evidence="8">Uncharacterized protein</fullName>
    </submittedName>
</protein>
<reference evidence="8 9" key="1">
    <citation type="submission" date="2024-10" db="EMBL/GenBank/DDBJ databases">
        <title>Updated reference genomes for cyclostephanoid diatoms.</title>
        <authorList>
            <person name="Roberts W.R."/>
            <person name="Alverson A.J."/>
        </authorList>
    </citation>
    <scope>NUCLEOTIDE SEQUENCE [LARGE SCALE GENOMIC DNA]</scope>
    <source>
        <strain evidence="8 9">AJA010-31</strain>
    </source>
</reference>
<dbReference type="SUPFAM" id="SSF81321">
    <property type="entry name" value="Family A G protein-coupled receptor-like"/>
    <property type="match status" value="1"/>
</dbReference>
<dbReference type="PANTHER" id="PTHR23112">
    <property type="entry name" value="G PROTEIN-COUPLED RECEPTOR 157-RELATED"/>
    <property type="match status" value="1"/>
</dbReference>
<feature type="transmembrane region" description="Helical" evidence="6">
    <location>
        <begin position="663"/>
        <end position="683"/>
    </location>
</feature>
<evidence type="ECO:0000313" key="8">
    <source>
        <dbReference type="EMBL" id="KAL3771348.1"/>
    </source>
</evidence>
<dbReference type="Gene3D" id="3.50.30.30">
    <property type="match status" value="1"/>
</dbReference>
<feature type="transmembrane region" description="Helical" evidence="6">
    <location>
        <begin position="779"/>
        <end position="801"/>
    </location>
</feature>
<comment type="subcellular location">
    <subcellularLocation>
        <location evidence="1">Membrane</location>
        <topology evidence="1">Multi-pass membrane protein</topology>
    </subcellularLocation>
</comment>
<feature type="transmembrane region" description="Helical" evidence="6">
    <location>
        <begin position="628"/>
        <end position="651"/>
    </location>
</feature>
<keyword evidence="4 6" id="KW-0472">Membrane</keyword>
<proteinExistence type="predicted"/>
<evidence type="ECO:0000256" key="5">
    <source>
        <dbReference type="SAM" id="MobiDB-lite"/>
    </source>
</evidence>
<accession>A0ABD3N5H2</accession>
<feature type="transmembrane region" description="Helical" evidence="6">
    <location>
        <begin position="703"/>
        <end position="724"/>
    </location>
</feature>
<evidence type="ECO:0000256" key="6">
    <source>
        <dbReference type="SAM" id="Phobius"/>
    </source>
</evidence>
<feature type="transmembrane region" description="Helical" evidence="6">
    <location>
        <begin position="584"/>
        <end position="608"/>
    </location>
</feature>
<dbReference type="PANTHER" id="PTHR23112:SF0">
    <property type="entry name" value="TRANSMEMBRANE PROTEIN 116"/>
    <property type="match status" value="1"/>
</dbReference>
<keyword evidence="7" id="KW-0732">Signal</keyword>
<dbReference type="AlphaFoldDB" id="A0ABD3N5H2"/>
<dbReference type="GO" id="GO:0016020">
    <property type="term" value="C:membrane"/>
    <property type="evidence" value="ECO:0007669"/>
    <property type="project" value="UniProtKB-SubCell"/>
</dbReference>
<evidence type="ECO:0000256" key="2">
    <source>
        <dbReference type="ARBA" id="ARBA00022692"/>
    </source>
</evidence>
<keyword evidence="9" id="KW-1185">Reference proteome</keyword>
<sequence>MRFPTLASVLVLTSAALVAVILIPLYGSEDSDDTAINPDGDGKDDNKSTPPELNSNLLTVSTECSRNGKPWYTCLMPDSFGFSLYCPAYSEFNQTEVEQAQWLRFPAGLGVTTPLETCFPCPGPESNCTVELYYTFIANNLTLDQMPAISDSGYSIWELAEFHCKSLCEAPEVGEECGWQSMCELGKDFCDFDGETTGVCKDCPDDINECYNEGFVTHDYGKIECRGCLPRCYAVDVSTLSVDGETILSQPFHDAIQSSEMAASGPLHNCSILSEDSSSTCPEADGKICVVEIGNDIGMPALTQVTNQAENSGCIGIIAFVLFDIVEFFPRHYDSELFIPSVWISKENGTSLLNEKMGSSANLTVDIYGAGCYAHWGSLQCDEITPCLEESYCRFLDSGSEGEGYCYPCPRDANGDIDPLSCYFESLDVGNPDTVSNAHSCLSACSAEAELTSESCKFCTSQLTEFKFGAESDEQKCFLCPQDDVQYPDRVVSLLDGNVTCSKLDSFFKRLPVSKDSSNCELLQSMNYICGCEGVGYAGASTRAKQNALVWMPRVFAIRSILGSLFIIYDILRVRSRRAELYQQIMVCMSFFDVLGAVAYAFTSAPIPTEYYYPGLHGNDATCTAQGFFIQVGTVAGYCNVSLAFYYYLTITKGMNESSLRPYRLWFFICPIVIGMAFAFAGLPYYGNLFLWCNNTASYWPDIPIAVAILNATIVMGIVCYDVHNKVQAFKRERERGEGDGRTLSTKVFWQSFWYLMGFYMTWTPYLALQYFWASQKAYTHYGFILYAGTVVPLQGAWNCFNYMRTRQLRHARELFSSLISSLAPSRRQSSAGFTEQETRYTTIGADPNTIVAGPTRKSLLDDDDDEILSYFSNPDTRSCAQVDPNYWIANIAPFQTNQGCPSFQIYCCRVHSIGAKADCTTKNNVSFRIRLYCSREDTDSIVVEIQRREGFHFMYQQDVTAIFDAAEGNAVQPASAVLEFEYNDDEVENYSQSSLNRLSRMLCPTDGEMRTGATKIALPVLISLTSKHETGPTAVLISRDLIYAPDFEQLRDLIFSFACSSNQNALCSNRVKLQSLEVLANSTSCLVGNTDGFGSPINDTIRLHLVLLVETAFANPRAADLACLILKNTTENWRDYENSRLMNALISANSHGREAYADLEVHSQDVMSLITGVVA</sequence>
<dbReference type="EMBL" id="JALLPJ020001288">
    <property type="protein sequence ID" value="KAL3771348.1"/>
    <property type="molecule type" value="Genomic_DNA"/>
</dbReference>
<feature type="chain" id="PRO_5044882354" evidence="7">
    <location>
        <begin position="28"/>
        <end position="1176"/>
    </location>
</feature>
<name>A0ABD3N5H2_9STRA</name>
<keyword evidence="2 6" id="KW-0812">Transmembrane</keyword>
<evidence type="ECO:0000256" key="7">
    <source>
        <dbReference type="SAM" id="SignalP"/>
    </source>
</evidence>
<evidence type="ECO:0000256" key="3">
    <source>
        <dbReference type="ARBA" id="ARBA00022989"/>
    </source>
</evidence>
<dbReference type="GO" id="GO:0007165">
    <property type="term" value="P:signal transduction"/>
    <property type="evidence" value="ECO:0007669"/>
    <property type="project" value="UniProtKB-ARBA"/>
</dbReference>